<dbReference type="AlphaFoldDB" id="A0A507CJ63"/>
<evidence type="ECO:0000259" key="8">
    <source>
        <dbReference type="PROSITE" id="PS50021"/>
    </source>
</evidence>
<dbReference type="Proteomes" id="UP000319731">
    <property type="component" value="Unassembled WGS sequence"/>
</dbReference>
<evidence type="ECO:0000313" key="9">
    <source>
        <dbReference type="EMBL" id="TPX38306.1"/>
    </source>
</evidence>
<keyword evidence="10" id="KW-1185">Reference proteome</keyword>
<organism evidence="9 10">
    <name type="scientific">Synchytrium microbalum</name>
    <dbReference type="NCBI Taxonomy" id="1806994"/>
    <lineage>
        <taxon>Eukaryota</taxon>
        <taxon>Fungi</taxon>
        <taxon>Fungi incertae sedis</taxon>
        <taxon>Chytridiomycota</taxon>
        <taxon>Chytridiomycota incertae sedis</taxon>
        <taxon>Chytridiomycetes</taxon>
        <taxon>Synchytriales</taxon>
        <taxon>Synchytriaceae</taxon>
        <taxon>Synchytrium</taxon>
    </lineage>
</organism>
<dbReference type="EMBL" id="QEAO01000001">
    <property type="protein sequence ID" value="TPX38306.1"/>
    <property type="molecule type" value="Genomic_DNA"/>
</dbReference>
<dbReference type="GO" id="GO:0005737">
    <property type="term" value="C:cytoplasm"/>
    <property type="evidence" value="ECO:0007669"/>
    <property type="project" value="TreeGrafter"/>
</dbReference>
<dbReference type="STRING" id="1806994.A0A507CJ63"/>
<protein>
    <recommendedName>
        <fullName evidence="8">Calponin-homology (CH) domain-containing protein</fullName>
    </recommendedName>
</protein>
<evidence type="ECO:0000256" key="5">
    <source>
        <dbReference type="ARBA" id="ARBA00022889"/>
    </source>
</evidence>
<dbReference type="OrthoDB" id="2099265at2759"/>
<evidence type="ECO:0000256" key="6">
    <source>
        <dbReference type="ARBA" id="ARBA00023203"/>
    </source>
</evidence>
<evidence type="ECO:0000256" key="7">
    <source>
        <dbReference type="ARBA" id="ARBA00023212"/>
    </source>
</evidence>
<dbReference type="Gene3D" id="1.10.418.10">
    <property type="entry name" value="Calponin-like domain"/>
    <property type="match status" value="2"/>
</dbReference>
<feature type="domain" description="Calponin-homology (CH)" evidence="8">
    <location>
        <begin position="233"/>
        <end position="340"/>
    </location>
</feature>
<evidence type="ECO:0000256" key="3">
    <source>
        <dbReference type="ARBA" id="ARBA00022490"/>
    </source>
</evidence>
<dbReference type="InterPro" id="IPR036872">
    <property type="entry name" value="CH_dom_sf"/>
</dbReference>
<dbReference type="GeneID" id="42001362"/>
<dbReference type="PROSITE" id="PS50021">
    <property type="entry name" value="CH"/>
    <property type="match status" value="2"/>
</dbReference>
<dbReference type="InterPro" id="IPR001715">
    <property type="entry name" value="CH_dom"/>
</dbReference>
<evidence type="ECO:0000313" key="10">
    <source>
        <dbReference type="Proteomes" id="UP000319731"/>
    </source>
</evidence>
<dbReference type="PANTHER" id="PTHR12114:SF4">
    <property type="entry name" value="GH23568P"/>
    <property type="match status" value="1"/>
</dbReference>
<dbReference type="GO" id="GO:0007155">
    <property type="term" value="P:cell adhesion"/>
    <property type="evidence" value="ECO:0007669"/>
    <property type="project" value="UniProtKB-KW"/>
</dbReference>
<accession>A0A507CJ63</accession>
<dbReference type="InterPro" id="IPR028433">
    <property type="entry name" value="Parvin"/>
</dbReference>
<comment type="subcellular location">
    <subcellularLocation>
        <location evidence="1">Cytoplasm</location>
        <location evidence="1">Cytoskeleton</location>
    </subcellularLocation>
</comment>
<dbReference type="SUPFAM" id="SSF47576">
    <property type="entry name" value="Calponin-homology domain, CH-domain"/>
    <property type="match status" value="2"/>
</dbReference>
<dbReference type="RefSeq" id="XP_031028020.1">
    <property type="nucleotide sequence ID" value="XM_031166065.1"/>
</dbReference>
<keyword evidence="6" id="KW-0009">Actin-binding</keyword>
<keyword evidence="5" id="KW-0130">Cell adhesion</keyword>
<dbReference type="CDD" id="cd21222">
    <property type="entry name" value="CH_PARV_rpt2"/>
    <property type="match status" value="1"/>
</dbReference>
<comment type="caution">
    <text evidence="9">The sequence shown here is derived from an EMBL/GenBank/DDBJ whole genome shotgun (WGS) entry which is preliminary data.</text>
</comment>
<keyword evidence="7" id="KW-0206">Cytoskeleton</keyword>
<evidence type="ECO:0000256" key="2">
    <source>
        <dbReference type="ARBA" id="ARBA00005666"/>
    </source>
</evidence>
<keyword evidence="3" id="KW-0963">Cytoplasm</keyword>
<dbReference type="PANTHER" id="PTHR12114">
    <property type="entry name" value="PARVIN"/>
    <property type="match status" value="1"/>
</dbReference>
<name>A0A507CJ63_9FUNG</name>
<keyword evidence="4" id="KW-0677">Repeat</keyword>
<dbReference type="GO" id="GO:0003779">
    <property type="term" value="F:actin binding"/>
    <property type="evidence" value="ECO:0007669"/>
    <property type="project" value="UniProtKB-KW"/>
</dbReference>
<proteinExistence type="inferred from homology"/>
<dbReference type="SMART" id="SM00033">
    <property type="entry name" value="CH"/>
    <property type="match status" value="2"/>
</dbReference>
<gene>
    <name evidence="9" type="ORF">SmJEL517_g00135</name>
</gene>
<evidence type="ECO:0000256" key="1">
    <source>
        <dbReference type="ARBA" id="ARBA00004245"/>
    </source>
</evidence>
<comment type="similarity">
    <text evidence="2">Belongs to the parvin family.</text>
</comment>
<evidence type="ECO:0000256" key="4">
    <source>
        <dbReference type="ARBA" id="ARBA00022737"/>
    </source>
</evidence>
<reference evidence="9 10" key="1">
    <citation type="journal article" date="2019" name="Sci. Rep.">
        <title>Comparative genomics of chytrid fungi reveal insights into the obligate biotrophic and pathogenic lifestyle of Synchytrium endobioticum.</title>
        <authorList>
            <person name="van de Vossenberg B.T.L.H."/>
            <person name="Warris S."/>
            <person name="Nguyen H.D.T."/>
            <person name="van Gent-Pelzer M.P.E."/>
            <person name="Joly D.L."/>
            <person name="van de Geest H.C."/>
            <person name="Bonants P.J.M."/>
            <person name="Smith D.S."/>
            <person name="Levesque C.A."/>
            <person name="van der Lee T.A.J."/>
        </authorList>
    </citation>
    <scope>NUCLEOTIDE SEQUENCE [LARGE SCALE GENOMIC DNA]</scope>
    <source>
        <strain evidence="9 10">JEL517</strain>
    </source>
</reference>
<dbReference type="GO" id="GO:0030036">
    <property type="term" value="P:actin cytoskeleton organization"/>
    <property type="evidence" value="ECO:0007669"/>
    <property type="project" value="InterPro"/>
</dbReference>
<feature type="domain" description="Calponin-homology (CH)" evidence="8">
    <location>
        <begin position="49"/>
        <end position="155"/>
    </location>
</feature>
<dbReference type="Pfam" id="PF00307">
    <property type="entry name" value="CH"/>
    <property type="match status" value="2"/>
</dbReference>
<dbReference type="GO" id="GO:0015629">
    <property type="term" value="C:actin cytoskeleton"/>
    <property type="evidence" value="ECO:0007669"/>
    <property type="project" value="TreeGrafter"/>
</dbReference>
<sequence length="345" mass="38822">MERLDALRSQELGSNNSLRRTRQDFIDKENATDTKTKLHPAAAKDPVYKKLVTTLTAWVNSYVIQDQLGVRDLISDMSDGYILIAFIEKLTNEKVPSTVDGASEKARRINVTACVKFCEYSLNIPSKGRFTIDGILNKDYTSILCLLVDLVHAVGCPYVLPSNLSIAVMNPEDVGGVIKNKTTVHQITKDEQQYSQSRGIYVEEELFSMEDLSRPVPLPDAFDKLFDDRNKVTQVTTLIRGFVNQKFEGMDMAVDDLALEFHDGVYLILLVGTMGHFFVPLNFYHLAPKTAAEKLENVRTAFKLMGEMGISTTNFNAVDLVRRDLKGTLRCLYTVFTHYSNKNNA</sequence>